<gene>
    <name evidence="5" type="ORF">SNE40_010082</name>
</gene>
<evidence type="ECO:0000256" key="1">
    <source>
        <dbReference type="ARBA" id="ARBA00023157"/>
    </source>
</evidence>
<keyword evidence="3" id="KW-0472">Membrane</keyword>
<feature type="transmembrane region" description="Helical" evidence="3">
    <location>
        <begin position="200"/>
        <end position="223"/>
    </location>
</feature>
<dbReference type="EMBL" id="JAZGQO010000007">
    <property type="protein sequence ID" value="KAK6182378.1"/>
    <property type="molecule type" value="Genomic_DNA"/>
</dbReference>
<protein>
    <recommendedName>
        <fullName evidence="4">CUB domain-containing protein</fullName>
    </recommendedName>
</protein>
<name>A0AAN8K086_PATCE</name>
<reference evidence="5 6" key="1">
    <citation type="submission" date="2024-01" db="EMBL/GenBank/DDBJ databases">
        <title>The genome of the rayed Mediterranean limpet Patella caerulea (Linnaeus, 1758).</title>
        <authorList>
            <person name="Anh-Thu Weber A."/>
            <person name="Halstead-Nussloch G."/>
        </authorList>
    </citation>
    <scope>NUCLEOTIDE SEQUENCE [LARGE SCALE GENOMIC DNA]</scope>
    <source>
        <strain evidence="5">AATW-2023a</strain>
        <tissue evidence="5">Whole specimen</tissue>
    </source>
</reference>
<dbReference type="InterPro" id="IPR023415">
    <property type="entry name" value="LDLR_class-A_CS"/>
</dbReference>
<evidence type="ECO:0000313" key="6">
    <source>
        <dbReference type="Proteomes" id="UP001347796"/>
    </source>
</evidence>
<dbReference type="Gene3D" id="4.10.400.10">
    <property type="entry name" value="Low-density Lipoprotein Receptor"/>
    <property type="match status" value="1"/>
</dbReference>
<keyword evidence="3" id="KW-1133">Transmembrane helix</keyword>
<evidence type="ECO:0000256" key="3">
    <source>
        <dbReference type="SAM" id="Phobius"/>
    </source>
</evidence>
<proteinExistence type="predicted"/>
<dbReference type="Pfam" id="PF00057">
    <property type="entry name" value="Ldl_recept_a"/>
    <property type="match status" value="1"/>
</dbReference>
<feature type="domain" description="CUB" evidence="4">
    <location>
        <begin position="33"/>
        <end position="150"/>
    </location>
</feature>
<sequence>MVGAISLNCFLILIGSVVVAGYIPTSYYLTEKCGYTIVFSNDARIRLSRYSSSYLPRSLSCHVAVTSVKASDYIMIKFRDLDTQLSTRCSTNSLKITDAVTTQAIGPQGGFCGFSTPYQVYQSTGDSIYLDFKTNSLFQTGSLDILLTSFNYGSGANSSCASNEFKCSNNKCIWGGLTCDGYNNCGDNSDEISGCGTTSVAVIAGSVGAVVFIIIVLVIIFGARRRYYYHSHVRIAFISSLLSDYRESTTKLIASAIV</sequence>
<dbReference type="Proteomes" id="UP001347796">
    <property type="component" value="Unassembled WGS sequence"/>
</dbReference>
<dbReference type="CDD" id="cd00112">
    <property type="entry name" value="LDLa"/>
    <property type="match status" value="1"/>
</dbReference>
<dbReference type="Pfam" id="PF00431">
    <property type="entry name" value="CUB"/>
    <property type="match status" value="1"/>
</dbReference>
<keyword evidence="1 2" id="KW-1015">Disulfide bond</keyword>
<dbReference type="SMART" id="SM00192">
    <property type="entry name" value="LDLa"/>
    <property type="match status" value="1"/>
</dbReference>
<dbReference type="InterPro" id="IPR002172">
    <property type="entry name" value="LDrepeatLR_classA_rpt"/>
</dbReference>
<keyword evidence="3" id="KW-0812">Transmembrane</keyword>
<feature type="disulfide bond" evidence="2">
    <location>
        <begin position="160"/>
        <end position="172"/>
    </location>
</feature>
<dbReference type="PROSITE" id="PS01180">
    <property type="entry name" value="CUB"/>
    <property type="match status" value="1"/>
</dbReference>
<dbReference type="Gene3D" id="2.60.120.290">
    <property type="entry name" value="Spermadhesin, CUB domain"/>
    <property type="match status" value="1"/>
</dbReference>
<dbReference type="PANTHER" id="PTHR24652">
    <property type="entry name" value="LOW-DENSITY LIPOPROTEIN RECEPTOR CLASS A DOMAIN-CONTAINING PROTEIN 2"/>
    <property type="match status" value="1"/>
</dbReference>
<dbReference type="InterPro" id="IPR036055">
    <property type="entry name" value="LDL_receptor-like_sf"/>
</dbReference>
<dbReference type="InterPro" id="IPR035914">
    <property type="entry name" value="Sperma_CUB_dom_sf"/>
</dbReference>
<evidence type="ECO:0000256" key="2">
    <source>
        <dbReference type="PROSITE-ProRule" id="PRU00124"/>
    </source>
</evidence>
<organism evidence="5 6">
    <name type="scientific">Patella caerulea</name>
    <name type="common">Rayed Mediterranean limpet</name>
    <dbReference type="NCBI Taxonomy" id="87958"/>
    <lineage>
        <taxon>Eukaryota</taxon>
        <taxon>Metazoa</taxon>
        <taxon>Spiralia</taxon>
        <taxon>Lophotrochozoa</taxon>
        <taxon>Mollusca</taxon>
        <taxon>Gastropoda</taxon>
        <taxon>Patellogastropoda</taxon>
        <taxon>Patelloidea</taxon>
        <taxon>Patellidae</taxon>
        <taxon>Patella</taxon>
    </lineage>
</organism>
<feature type="disulfide bond" evidence="2">
    <location>
        <begin position="167"/>
        <end position="185"/>
    </location>
</feature>
<dbReference type="InterPro" id="IPR042333">
    <property type="entry name" value="LRAD2/Mig-13-like"/>
</dbReference>
<comment type="caution">
    <text evidence="5">The sequence shown here is derived from an EMBL/GenBank/DDBJ whole genome shotgun (WGS) entry which is preliminary data.</text>
</comment>
<dbReference type="SUPFAM" id="SSF57424">
    <property type="entry name" value="LDL receptor-like module"/>
    <property type="match status" value="1"/>
</dbReference>
<dbReference type="InterPro" id="IPR000859">
    <property type="entry name" value="CUB_dom"/>
</dbReference>
<evidence type="ECO:0000259" key="4">
    <source>
        <dbReference type="PROSITE" id="PS01180"/>
    </source>
</evidence>
<dbReference type="AlphaFoldDB" id="A0AAN8K086"/>
<comment type="caution">
    <text evidence="2">Lacks conserved residue(s) required for the propagation of feature annotation.</text>
</comment>
<keyword evidence="6" id="KW-1185">Reference proteome</keyword>
<dbReference type="PROSITE" id="PS01209">
    <property type="entry name" value="LDLRA_1"/>
    <property type="match status" value="1"/>
</dbReference>
<dbReference type="PANTHER" id="PTHR24652:SF69">
    <property type="entry name" value="CUB DOMAIN-CONTAINING PROTEIN"/>
    <property type="match status" value="1"/>
</dbReference>
<dbReference type="SUPFAM" id="SSF49854">
    <property type="entry name" value="Spermadhesin, CUB domain"/>
    <property type="match status" value="1"/>
</dbReference>
<accession>A0AAN8K086</accession>
<dbReference type="PROSITE" id="PS50068">
    <property type="entry name" value="LDLRA_2"/>
    <property type="match status" value="1"/>
</dbReference>
<evidence type="ECO:0000313" key="5">
    <source>
        <dbReference type="EMBL" id="KAK6182378.1"/>
    </source>
</evidence>